<reference evidence="2 3" key="1">
    <citation type="submission" date="2017-12" db="EMBL/GenBank/DDBJ databases">
        <title>Comparative genomics of Botrytis spp.</title>
        <authorList>
            <person name="Valero-Jimenez C.A."/>
            <person name="Tapia P."/>
            <person name="Veloso J."/>
            <person name="Silva-Moreno E."/>
            <person name="Staats M."/>
            <person name="Valdes J.H."/>
            <person name="Van Kan J.A.L."/>
        </authorList>
    </citation>
    <scope>NUCLEOTIDE SEQUENCE [LARGE SCALE GENOMIC DNA]</scope>
    <source>
        <strain evidence="2 3">MUCL11595</strain>
    </source>
</reference>
<comment type="caution">
    <text evidence="2">The sequence shown here is derived from an EMBL/GenBank/DDBJ whole genome shotgun (WGS) entry which is preliminary data.</text>
</comment>
<feature type="compositionally biased region" description="Basic and acidic residues" evidence="1">
    <location>
        <begin position="233"/>
        <end position="249"/>
    </location>
</feature>
<feature type="compositionally biased region" description="Basic and acidic residues" evidence="1">
    <location>
        <begin position="169"/>
        <end position="182"/>
    </location>
</feature>
<proteinExistence type="predicted"/>
<evidence type="ECO:0000313" key="3">
    <source>
        <dbReference type="Proteomes" id="UP000297527"/>
    </source>
</evidence>
<feature type="compositionally biased region" description="Polar residues" evidence="1">
    <location>
        <begin position="192"/>
        <end position="202"/>
    </location>
</feature>
<gene>
    <name evidence="2" type="ORF">BCON_0193g00180</name>
</gene>
<accession>A0A4Z1HZH3</accession>
<keyword evidence="3" id="KW-1185">Reference proteome</keyword>
<dbReference type="OrthoDB" id="10533085at2759"/>
<feature type="compositionally biased region" description="Basic residues" evidence="1">
    <location>
        <begin position="264"/>
        <end position="274"/>
    </location>
</feature>
<sequence>MSHNSASQRDKSGRTPRPTTKPLAAKRGRPDSSLGSFPGGEMSDLEHEALARQGPPPNRHGDFLENDNLASFGRLGEKLKEKRKKERDLEEEEEREKEKAWARAPAPPTYHSRHDNGPGETSSRRNVASSHRERTPPGTNRKSAPARSEPKTHHPAPPRTDASQLAAALHKDKIPARGKESEDNNVAAMSELNLSGNSSKEPVSNKAGKAPESNAQGRNVKKANYDIAKARNLKKEADAESSRTSKKAESSGTGEKSSGDHRDSKRKRTAGGSS</sequence>
<dbReference type="EMBL" id="PQXN01000193">
    <property type="protein sequence ID" value="TGO50057.1"/>
    <property type="molecule type" value="Genomic_DNA"/>
</dbReference>
<evidence type="ECO:0000256" key="1">
    <source>
        <dbReference type="SAM" id="MobiDB-lite"/>
    </source>
</evidence>
<evidence type="ECO:0000313" key="2">
    <source>
        <dbReference type="EMBL" id="TGO50057.1"/>
    </source>
</evidence>
<feature type="region of interest" description="Disordered" evidence="1">
    <location>
        <begin position="1"/>
        <end position="274"/>
    </location>
</feature>
<dbReference type="Proteomes" id="UP000297527">
    <property type="component" value="Unassembled WGS sequence"/>
</dbReference>
<name>A0A4Z1HZH3_9HELO</name>
<dbReference type="AlphaFoldDB" id="A0A4Z1HZH3"/>
<feature type="compositionally biased region" description="Polar residues" evidence="1">
    <location>
        <begin position="119"/>
        <end position="129"/>
    </location>
</feature>
<protein>
    <submittedName>
        <fullName evidence="2">Uncharacterized protein</fullName>
    </submittedName>
</protein>
<organism evidence="2 3">
    <name type="scientific">Botryotinia convoluta</name>
    <dbReference type="NCBI Taxonomy" id="54673"/>
    <lineage>
        <taxon>Eukaryota</taxon>
        <taxon>Fungi</taxon>
        <taxon>Dikarya</taxon>
        <taxon>Ascomycota</taxon>
        <taxon>Pezizomycotina</taxon>
        <taxon>Leotiomycetes</taxon>
        <taxon>Helotiales</taxon>
        <taxon>Sclerotiniaceae</taxon>
        <taxon>Botryotinia</taxon>
    </lineage>
</organism>